<sequence length="387" mass="42433">MTIQPFTVQVPKDALDDLQRRLAATRWSSRELVDDRTQGVQLAVMQELRRYWATEYDLRRVESRLNALPQFGLEIDGVTIHFVHVRSEHPDALPLIMTHGWPGSVIEMLDSIGPLTDPPSGEDAFDLVLPSLPGYGFSGEPAETGWDLVRTARAWGALMERLGYDRYVAQGGDVGAGVTDAMGRLGLDGLAGIHTNLLVTALNDPASLPHETADEQAALAALKTFQTSGNGYFVEMATRPQTIGYALLDSPVALAAWMIDHDTDAYYKIARAFVEGQVSGNLTRDHILDNITAYWLTGTGTSAARSYWEAYGPDGSAAGNAPLPDPRVPVGFSAFPGEIWRTPRSWAEQAYPTLNYFGEAERGGHFAAWEEPELFAAEVRAAFRPLR</sequence>
<accession>A0ABS1VEL4</accession>
<dbReference type="InterPro" id="IPR016292">
    <property type="entry name" value="Epoxide_hydrolase"/>
</dbReference>
<reference evidence="5 6" key="1">
    <citation type="submission" date="2021-01" db="EMBL/GenBank/DDBJ databases">
        <title>Actinoplanes sp. nov. LDG1-01 isolated from lichen.</title>
        <authorList>
            <person name="Saeng-In P."/>
            <person name="Phongsopitanun W."/>
            <person name="Kanchanasin P."/>
            <person name="Yuki M."/>
            <person name="Kudo T."/>
            <person name="Ohkuma M."/>
            <person name="Tanasupawat S."/>
        </authorList>
    </citation>
    <scope>NUCLEOTIDE SEQUENCE [LARGE SCALE GENOMIC DNA]</scope>
    <source>
        <strain evidence="5 6">LDG1-01</strain>
    </source>
</reference>
<dbReference type="PANTHER" id="PTHR21661">
    <property type="entry name" value="EPOXIDE HYDROLASE 1-RELATED"/>
    <property type="match status" value="1"/>
</dbReference>
<dbReference type="InterPro" id="IPR000639">
    <property type="entry name" value="Epox_hydrolase-like"/>
</dbReference>
<dbReference type="PANTHER" id="PTHR21661:SF35">
    <property type="entry name" value="EPOXIDE HYDROLASE"/>
    <property type="match status" value="1"/>
</dbReference>
<keyword evidence="2" id="KW-0058">Aromatic hydrocarbons catabolism</keyword>
<dbReference type="InterPro" id="IPR010497">
    <property type="entry name" value="Epoxide_hydro_N"/>
</dbReference>
<feature type="domain" description="Epoxide hydrolase N-terminal" evidence="4">
    <location>
        <begin position="3"/>
        <end position="108"/>
    </location>
</feature>
<comment type="similarity">
    <text evidence="1">Belongs to the peptidase S33 family.</text>
</comment>
<evidence type="ECO:0000256" key="1">
    <source>
        <dbReference type="ARBA" id="ARBA00010088"/>
    </source>
</evidence>
<dbReference type="EMBL" id="JAENHO010000001">
    <property type="protein sequence ID" value="MBL7253104.1"/>
    <property type="molecule type" value="Genomic_DNA"/>
</dbReference>
<keyword evidence="6" id="KW-1185">Reference proteome</keyword>
<name>A0ABS1VEL4_9ACTN</name>
<dbReference type="RefSeq" id="WP_202989438.1">
    <property type="nucleotide sequence ID" value="NZ_JAENHO010000001.1"/>
</dbReference>
<dbReference type="InterPro" id="IPR029058">
    <property type="entry name" value="AB_hydrolase_fold"/>
</dbReference>
<comment type="caution">
    <text evidence="5">The sequence shown here is derived from an EMBL/GenBank/DDBJ whole genome shotgun (WGS) entry which is preliminary data.</text>
</comment>
<keyword evidence="3 5" id="KW-0378">Hydrolase</keyword>
<evidence type="ECO:0000313" key="6">
    <source>
        <dbReference type="Proteomes" id="UP000598996"/>
    </source>
</evidence>
<dbReference type="Pfam" id="PF06441">
    <property type="entry name" value="EHN"/>
    <property type="match status" value="1"/>
</dbReference>
<dbReference type="Proteomes" id="UP000598996">
    <property type="component" value="Unassembled WGS sequence"/>
</dbReference>
<protein>
    <submittedName>
        <fullName evidence="5">Epoxide hydrolase</fullName>
    </submittedName>
</protein>
<dbReference type="Gene3D" id="3.40.50.1820">
    <property type="entry name" value="alpha/beta hydrolase"/>
    <property type="match status" value="1"/>
</dbReference>
<evidence type="ECO:0000259" key="4">
    <source>
        <dbReference type="Pfam" id="PF06441"/>
    </source>
</evidence>
<proteinExistence type="inferred from homology"/>
<dbReference type="SUPFAM" id="SSF53474">
    <property type="entry name" value="alpha/beta-Hydrolases"/>
    <property type="match status" value="1"/>
</dbReference>
<dbReference type="PIRSF" id="PIRSF001112">
    <property type="entry name" value="Epoxide_hydrolase"/>
    <property type="match status" value="1"/>
</dbReference>
<dbReference type="PRINTS" id="PR00412">
    <property type="entry name" value="EPOXHYDRLASE"/>
</dbReference>
<organism evidence="5 6">
    <name type="scientific">Paractinoplanes lichenicola</name>
    <dbReference type="NCBI Taxonomy" id="2802976"/>
    <lineage>
        <taxon>Bacteria</taxon>
        <taxon>Bacillati</taxon>
        <taxon>Actinomycetota</taxon>
        <taxon>Actinomycetes</taxon>
        <taxon>Micromonosporales</taxon>
        <taxon>Micromonosporaceae</taxon>
        <taxon>Paractinoplanes</taxon>
    </lineage>
</organism>
<dbReference type="GO" id="GO:0016787">
    <property type="term" value="F:hydrolase activity"/>
    <property type="evidence" value="ECO:0007669"/>
    <property type="project" value="UniProtKB-KW"/>
</dbReference>
<evidence type="ECO:0000256" key="3">
    <source>
        <dbReference type="ARBA" id="ARBA00022801"/>
    </source>
</evidence>
<evidence type="ECO:0000256" key="2">
    <source>
        <dbReference type="ARBA" id="ARBA00022797"/>
    </source>
</evidence>
<evidence type="ECO:0000313" key="5">
    <source>
        <dbReference type="EMBL" id="MBL7253104.1"/>
    </source>
</evidence>
<gene>
    <name evidence="5" type="ORF">JKJ07_02140</name>
</gene>